<dbReference type="InterPro" id="IPR012902">
    <property type="entry name" value="N_methyl_site"/>
</dbReference>
<dbReference type="PANTHER" id="PTHR30093">
    <property type="entry name" value="GENERAL SECRETION PATHWAY PROTEIN G"/>
    <property type="match status" value="1"/>
</dbReference>
<dbReference type="InterPro" id="IPR045584">
    <property type="entry name" value="Pilin-like"/>
</dbReference>
<feature type="domain" description="DUF1559" evidence="1">
    <location>
        <begin position="34"/>
        <end position="327"/>
    </location>
</feature>
<dbReference type="SUPFAM" id="SSF54523">
    <property type="entry name" value="Pili subunits"/>
    <property type="match status" value="1"/>
</dbReference>
<dbReference type="PANTHER" id="PTHR30093:SF2">
    <property type="entry name" value="TYPE II SECRETION SYSTEM PROTEIN H"/>
    <property type="match status" value="1"/>
</dbReference>
<dbReference type="NCBIfam" id="TIGR04294">
    <property type="entry name" value="pre_pil_HX9DG"/>
    <property type="match status" value="1"/>
</dbReference>
<evidence type="ECO:0000259" key="1">
    <source>
        <dbReference type="Pfam" id="PF07596"/>
    </source>
</evidence>
<proteinExistence type="predicted"/>
<reference evidence="2" key="1">
    <citation type="submission" date="2024-05" db="EMBL/GenBank/DDBJ databases">
        <title>Planctomycetes of the genus Singulisphaera possess chitinolytic capabilities.</title>
        <authorList>
            <person name="Ivanova A."/>
        </authorList>
    </citation>
    <scope>NUCLEOTIDE SEQUENCE</scope>
    <source>
        <strain evidence="2">Ch08T</strain>
    </source>
</reference>
<dbReference type="RefSeq" id="WP_406697923.1">
    <property type="nucleotide sequence ID" value="NZ_CP155447.1"/>
</dbReference>
<name>A0AAU7CI25_9BACT</name>
<dbReference type="InterPro" id="IPR011453">
    <property type="entry name" value="DUF1559"/>
</dbReference>
<dbReference type="EMBL" id="CP155447">
    <property type="protein sequence ID" value="XBH05123.1"/>
    <property type="molecule type" value="Genomic_DNA"/>
</dbReference>
<dbReference type="NCBIfam" id="TIGR02532">
    <property type="entry name" value="IV_pilin_GFxxxE"/>
    <property type="match status" value="1"/>
</dbReference>
<dbReference type="Gene3D" id="3.30.700.10">
    <property type="entry name" value="Glycoprotein, Type 4 Pilin"/>
    <property type="match status" value="1"/>
</dbReference>
<dbReference type="InterPro" id="IPR027558">
    <property type="entry name" value="Pre_pil_HX9DG_C"/>
</dbReference>
<gene>
    <name evidence="2" type="ORF">V5E97_03635</name>
</gene>
<dbReference type="AlphaFoldDB" id="A0AAU7CI25"/>
<evidence type="ECO:0000313" key="2">
    <source>
        <dbReference type="EMBL" id="XBH05123.1"/>
    </source>
</evidence>
<protein>
    <submittedName>
        <fullName evidence="2">DUF1559 domain-containing protein</fullName>
    </submittedName>
</protein>
<organism evidence="2">
    <name type="scientific">Singulisphaera sp. Ch08</name>
    <dbReference type="NCBI Taxonomy" id="3120278"/>
    <lineage>
        <taxon>Bacteria</taxon>
        <taxon>Pseudomonadati</taxon>
        <taxon>Planctomycetota</taxon>
        <taxon>Planctomycetia</taxon>
        <taxon>Isosphaerales</taxon>
        <taxon>Isosphaeraceae</taxon>
        <taxon>Singulisphaera</taxon>
    </lineage>
</organism>
<dbReference type="Pfam" id="PF07963">
    <property type="entry name" value="N_methyl"/>
    <property type="match status" value="1"/>
</dbReference>
<sequence length="347" mass="36595">MKSRHGRRGFTLIELLVVIAIIAVLIALLLPAVQAAREAARRAQCTNNLKQIGLALHNYHSSNDTFPMAQGILGALDTGSGHGPSVLLYLLANMEQQALSNAFNFSVQATPGAAATYTPMNTTVYLTAVNAYLCPSDTGSRVFKYGTNYGCSVGAQYRSDSPITSKSGTGLGMFAFRATFGIRDCTDGTSNTIAFGEMLIGDNSPATTNGAESYNCVPWSPSAAGSGADQAMPMAITNLNTYIVACNAKRAAGTANQANDVGSYWAAGRMINGPLVNELLTPNSPNQDCYNYAQYTGLKTFRSRHSGGVNSLMGDGSVKFVKNSVNQVTWWALGSKSGGEVISADAY</sequence>
<dbReference type="Pfam" id="PF07596">
    <property type="entry name" value="SBP_bac_10"/>
    <property type="match status" value="1"/>
</dbReference>
<accession>A0AAU7CI25</accession>
<dbReference type="PROSITE" id="PS00409">
    <property type="entry name" value="PROKAR_NTER_METHYL"/>
    <property type="match status" value="1"/>
</dbReference>